<feature type="binding site" evidence="11">
    <location>
        <position position="166"/>
    </location>
    <ligand>
        <name>Mg(2+)</name>
        <dbReference type="ChEBI" id="CHEBI:18420"/>
    </ligand>
</feature>
<dbReference type="GO" id="GO:0046872">
    <property type="term" value="F:metal ion binding"/>
    <property type="evidence" value="ECO:0007669"/>
    <property type="project" value="UniProtKB-UniRule"/>
</dbReference>
<evidence type="ECO:0000256" key="11">
    <source>
        <dbReference type="PIRSR" id="PIRSR006268-2"/>
    </source>
</evidence>
<keyword evidence="6 10" id="KW-0274">FAD</keyword>
<dbReference type="Proteomes" id="UP000252733">
    <property type="component" value="Unassembled WGS sequence"/>
</dbReference>
<comment type="subcellular location">
    <subcellularLocation>
        <location evidence="12">Cell inner membrane</location>
        <topology evidence="12">Lipid-anchor</topology>
        <orientation evidence="12">Periplasmic side</orientation>
    </subcellularLocation>
</comment>
<sequence length="336" mass="36974">MKLLKTTPVFLFSVLLFLSGCNKSAWIKNQGEVFGTYYHIIYESQDGKDRHQEVLQALKSVNKSLSTYDSTSVISLLNKSENGTQTDLHFRNVFQTGKKISAATNGAFDMTVAPLVNAWGFGFTNKEEITPEKIEALKQLVGMNYLRLTDDSIIKTHPGVMLDASAIAKGYGVDVAAQTLSDFGCENFLVEIGGEIVCSGLNSRGDHWKVGIDKPIDDPTASDRELQFIIQLSGKALATSGNYRQFYIDEKTGKKYAHTIDPVSGMPVEHSLLSASVIADDCMTADAYATACMVMGVEKSMELMQKHPEMEGCFIYSTEEGMEVSLTVGFKKYITN</sequence>
<dbReference type="InterPro" id="IPR003374">
    <property type="entry name" value="ApbE-like_sf"/>
</dbReference>
<dbReference type="EMBL" id="QPIZ01000014">
    <property type="protein sequence ID" value="RCW32710.1"/>
    <property type="molecule type" value="Genomic_DNA"/>
</dbReference>
<feature type="binding site" evidence="11">
    <location>
        <position position="286"/>
    </location>
    <ligand>
        <name>Mg(2+)</name>
        <dbReference type="ChEBI" id="CHEBI:18420"/>
    </ligand>
</feature>
<evidence type="ECO:0000256" key="10">
    <source>
        <dbReference type="PIRNR" id="PIRNR006268"/>
    </source>
</evidence>
<reference evidence="13 14" key="1">
    <citation type="submission" date="2018-07" db="EMBL/GenBank/DDBJ databases">
        <title>Freshwater and sediment microbial communities from various areas in North America, analyzing microbe dynamics in response to fracking.</title>
        <authorList>
            <person name="Lamendella R."/>
        </authorList>
    </citation>
    <scope>NUCLEOTIDE SEQUENCE [LARGE SCALE GENOMIC DNA]</scope>
    <source>
        <strain evidence="13 14">160A</strain>
    </source>
</reference>
<evidence type="ECO:0000256" key="3">
    <source>
        <dbReference type="ARBA" id="ARBA00022630"/>
    </source>
</evidence>
<keyword evidence="4 10" id="KW-0808">Transferase</keyword>
<dbReference type="PROSITE" id="PS51257">
    <property type="entry name" value="PROKAR_LIPOPROTEIN"/>
    <property type="match status" value="1"/>
</dbReference>
<evidence type="ECO:0000313" key="14">
    <source>
        <dbReference type="Proteomes" id="UP000252733"/>
    </source>
</evidence>
<dbReference type="Pfam" id="PF02424">
    <property type="entry name" value="ApbE"/>
    <property type="match status" value="1"/>
</dbReference>
<evidence type="ECO:0000256" key="2">
    <source>
        <dbReference type="ARBA" id="ARBA00016337"/>
    </source>
</evidence>
<dbReference type="InterPro" id="IPR024932">
    <property type="entry name" value="ApbE"/>
</dbReference>
<comment type="function">
    <text evidence="12">Flavin transferase that catalyzes the transfer of the FMN moiety of FAD and its covalent binding to the hydroxyl group of a threonine residue in a target flavoprotein.</text>
</comment>
<name>A0A368UXC3_9BACT</name>
<evidence type="ECO:0000256" key="8">
    <source>
        <dbReference type="ARBA" id="ARBA00031306"/>
    </source>
</evidence>
<evidence type="ECO:0000256" key="9">
    <source>
        <dbReference type="ARBA" id="ARBA00048540"/>
    </source>
</evidence>
<comment type="similarity">
    <text evidence="10 12">Belongs to the ApbE family.</text>
</comment>
<comment type="catalytic activity">
    <reaction evidence="9 10 12">
        <text>L-threonyl-[protein] + FAD = FMN-L-threonyl-[protein] + AMP + H(+)</text>
        <dbReference type="Rhea" id="RHEA:36847"/>
        <dbReference type="Rhea" id="RHEA-COMP:11060"/>
        <dbReference type="Rhea" id="RHEA-COMP:11061"/>
        <dbReference type="ChEBI" id="CHEBI:15378"/>
        <dbReference type="ChEBI" id="CHEBI:30013"/>
        <dbReference type="ChEBI" id="CHEBI:57692"/>
        <dbReference type="ChEBI" id="CHEBI:74257"/>
        <dbReference type="ChEBI" id="CHEBI:456215"/>
        <dbReference type="EC" id="2.7.1.180"/>
    </reaction>
</comment>
<dbReference type="PANTHER" id="PTHR30040:SF2">
    <property type="entry name" value="FAD:PROTEIN FMN TRANSFERASE"/>
    <property type="match status" value="1"/>
</dbReference>
<dbReference type="EC" id="2.7.1.180" evidence="1 10"/>
<dbReference type="PIRSF" id="PIRSF006268">
    <property type="entry name" value="ApbE"/>
    <property type="match status" value="1"/>
</dbReference>
<dbReference type="Gene3D" id="3.10.520.10">
    <property type="entry name" value="ApbE-like domains"/>
    <property type="match status" value="1"/>
</dbReference>
<accession>A0A368UXC3</accession>
<gene>
    <name evidence="13" type="ORF">DFO77_11436</name>
</gene>
<keyword evidence="12 13" id="KW-0449">Lipoprotein</keyword>
<keyword evidence="12" id="KW-1003">Cell membrane</keyword>
<dbReference type="GO" id="GO:0016740">
    <property type="term" value="F:transferase activity"/>
    <property type="evidence" value="ECO:0007669"/>
    <property type="project" value="UniProtKB-UniRule"/>
</dbReference>
<evidence type="ECO:0000256" key="6">
    <source>
        <dbReference type="ARBA" id="ARBA00022827"/>
    </source>
</evidence>
<evidence type="ECO:0000256" key="1">
    <source>
        <dbReference type="ARBA" id="ARBA00011955"/>
    </source>
</evidence>
<keyword evidence="14" id="KW-1185">Reference proteome</keyword>
<protein>
    <recommendedName>
        <fullName evidence="2 10">FAD:protein FMN transferase</fullName>
        <ecNumber evidence="1 10">2.7.1.180</ecNumber>
    </recommendedName>
    <alternativeName>
        <fullName evidence="8 10">Flavin transferase</fullName>
    </alternativeName>
</protein>
<dbReference type="PANTHER" id="PTHR30040">
    <property type="entry name" value="THIAMINE BIOSYNTHESIS LIPOPROTEIN APBE"/>
    <property type="match status" value="1"/>
</dbReference>
<dbReference type="GO" id="GO:0005886">
    <property type="term" value="C:plasma membrane"/>
    <property type="evidence" value="ECO:0007669"/>
    <property type="project" value="UniProtKB-SubCell"/>
</dbReference>
<keyword evidence="3 10" id="KW-0285">Flavoprotein</keyword>
<comment type="cofactor">
    <cofactor evidence="11">
        <name>Mg(2+)</name>
        <dbReference type="ChEBI" id="CHEBI:18420"/>
    </cofactor>
    <cofactor evidence="11">
        <name>Mn(2+)</name>
        <dbReference type="ChEBI" id="CHEBI:29035"/>
    </cofactor>
    <text evidence="11">Magnesium. Can also use manganese.</text>
</comment>
<evidence type="ECO:0000256" key="4">
    <source>
        <dbReference type="ARBA" id="ARBA00022679"/>
    </source>
</evidence>
<keyword evidence="7 10" id="KW-0460">Magnesium</keyword>
<organism evidence="13 14">
    <name type="scientific">Marinilabilia salmonicolor</name>
    <dbReference type="NCBI Taxonomy" id="989"/>
    <lineage>
        <taxon>Bacteria</taxon>
        <taxon>Pseudomonadati</taxon>
        <taxon>Bacteroidota</taxon>
        <taxon>Bacteroidia</taxon>
        <taxon>Marinilabiliales</taxon>
        <taxon>Marinilabiliaceae</taxon>
        <taxon>Marinilabilia</taxon>
    </lineage>
</organism>
<keyword evidence="12" id="KW-0472">Membrane</keyword>
<dbReference type="RefSeq" id="WP_114437219.1">
    <property type="nucleotide sequence ID" value="NZ_QPIZ01000014.1"/>
</dbReference>
<evidence type="ECO:0000256" key="5">
    <source>
        <dbReference type="ARBA" id="ARBA00022723"/>
    </source>
</evidence>
<evidence type="ECO:0000256" key="12">
    <source>
        <dbReference type="RuleBase" id="RU363002"/>
    </source>
</evidence>
<proteinExistence type="inferred from homology"/>
<feature type="binding site" evidence="11">
    <location>
        <position position="290"/>
    </location>
    <ligand>
        <name>Mg(2+)</name>
        <dbReference type="ChEBI" id="CHEBI:18420"/>
    </ligand>
</feature>
<keyword evidence="5 10" id="KW-0479">Metal-binding</keyword>
<evidence type="ECO:0000313" key="13">
    <source>
        <dbReference type="EMBL" id="RCW32710.1"/>
    </source>
</evidence>
<dbReference type="AlphaFoldDB" id="A0A368UXC3"/>
<evidence type="ECO:0000256" key="7">
    <source>
        <dbReference type="ARBA" id="ARBA00022842"/>
    </source>
</evidence>
<dbReference type="SUPFAM" id="SSF143631">
    <property type="entry name" value="ApbE-like"/>
    <property type="match status" value="1"/>
</dbReference>
<comment type="caution">
    <text evidence="13">The sequence shown here is derived from an EMBL/GenBank/DDBJ whole genome shotgun (WGS) entry which is preliminary data.</text>
</comment>
<keyword evidence="12" id="KW-0997">Cell inner membrane</keyword>